<evidence type="ECO:0000313" key="3">
    <source>
        <dbReference type="Proteomes" id="UP001198862"/>
    </source>
</evidence>
<evidence type="ECO:0000313" key="2">
    <source>
        <dbReference type="EMBL" id="MCC8428369.1"/>
    </source>
</evidence>
<dbReference type="InterPro" id="IPR010127">
    <property type="entry name" value="Phasin_subfam-1"/>
</dbReference>
<comment type="caution">
    <text evidence="2">The sequence shown here is derived from an EMBL/GenBank/DDBJ whole genome shotgun (WGS) entry which is preliminary data.</text>
</comment>
<protein>
    <submittedName>
        <fullName evidence="2">TIGR01841 family phasin</fullName>
    </submittedName>
</protein>
<dbReference type="Proteomes" id="UP001198862">
    <property type="component" value="Unassembled WGS sequence"/>
</dbReference>
<feature type="domain" description="Phasin" evidence="1">
    <location>
        <begin position="28"/>
        <end position="126"/>
    </location>
</feature>
<dbReference type="Pfam" id="PF09361">
    <property type="entry name" value="Phasin_2"/>
    <property type="match status" value="1"/>
</dbReference>
<gene>
    <name evidence="2" type="primary">phaP</name>
    <name evidence="2" type="ORF">LJ725_05300</name>
</gene>
<keyword evidence="3" id="KW-1185">Reference proteome</keyword>
<dbReference type="InterPro" id="IPR018968">
    <property type="entry name" value="Phasin"/>
</dbReference>
<reference evidence="2 3" key="1">
    <citation type="submission" date="2021-11" db="EMBL/GenBank/DDBJ databases">
        <authorList>
            <person name="Lee D.-H."/>
            <person name="Kim S.-B."/>
        </authorList>
    </citation>
    <scope>NUCLEOTIDE SEQUENCE [LARGE SCALE GENOMIC DNA]</scope>
    <source>
        <strain evidence="2 3">KCTC 52223</strain>
    </source>
</reference>
<dbReference type="EMBL" id="JAJISD010000001">
    <property type="protein sequence ID" value="MCC8428369.1"/>
    <property type="molecule type" value="Genomic_DNA"/>
</dbReference>
<evidence type="ECO:0000259" key="1">
    <source>
        <dbReference type="Pfam" id="PF09361"/>
    </source>
</evidence>
<dbReference type="NCBIfam" id="TIGR01841">
    <property type="entry name" value="phasin"/>
    <property type="match status" value="1"/>
</dbReference>
<organism evidence="2 3">
    <name type="scientific">Reyranella aquatilis</name>
    <dbReference type="NCBI Taxonomy" id="2035356"/>
    <lineage>
        <taxon>Bacteria</taxon>
        <taxon>Pseudomonadati</taxon>
        <taxon>Pseudomonadota</taxon>
        <taxon>Alphaproteobacteria</taxon>
        <taxon>Hyphomicrobiales</taxon>
        <taxon>Reyranellaceae</taxon>
        <taxon>Reyranella</taxon>
    </lineage>
</organism>
<dbReference type="RefSeq" id="WP_230549562.1">
    <property type="nucleotide sequence ID" value="NZ_JAJISD010000001.1"/>
</dbReference>
<name>A0ABS8KQS3_9HYPH</name>
<proteinExistence type="predicted"/>
<accession>A0ABS8KQS3</accession>
<sequence>MADATQPFTDMFKKLGEQLKVPAFDVSKIMEHHQKNLDAMTRSWQAVAGGASEIAAKQREIFEAAVKDVTEMAKSYKPGGSPQEVIEKQTEFAKKAMEAAIANTKDIAELVQKSSTEAFKIVQERMKESYEEIRATVEKKS</sequence>